<dbReference type="Pfam" id="PF01053">
    <property type="entry name" value="Cys_Met_Meta_PP"/>
    <property type="match status" value="2"/>
</dbReference>
<dbReference type="Proteomes" id="UP001148838">
    <property type="component" value="Unassembled WGS sequence"/>
</dbReference>
<dbReference type="Gene3D" id="3.40.640.10">
    <property type="entry name" value="Type I PLP-dependent aspartate aminotransferase-like (Major domain)"/>
    <property type="match status" value="2"/>
</dbReference>
<dbReference type="Gene3D" id="3.90.1150.10">
    <property type="entry name" value="Aspartate Aminotransferase, domain 1"/>
    <property type="match status" value="2"/>
</dbReference>
<evidence type="ECO:0000256" key="6">
    <source>
        <dbReference type="ARBA" id="ARBA00023192"/>
    </source>
</evidence>
<name>A0ABQ8TML9_PERAM</name>
<evidence type="ECO:0000256" key="7">
    <source>
        <dbReference type="ARBA" id="ARBA00029853"/>
    </source>
</evidence>
<dbReference type="PANTHER" id="PTHR11808">
    <property type="entry name" value="TRANS-SULFURATION ENZYME FAMILY MEMBER"/>
    <property type="match status" value="1"/>
</dbReference>
<evidence type="ECO:0000256" key="3">
    <source>
        <dbReference type="ARBA" id="ARBA00009077"/>
    </source>
</evidence>
<comment type="pathway">
    <text evidence="2">Amino-acid biosynthesis; L-cysteine biosynthesis; L-cysteine from L-homocysteine and L-serine: step 2/2.</text>
</comment>
<organism evidence="8 9">
    <name type="scientific">Periplaneta americana</name>
    <name type="common">American cockroach</name>
    <name type="synonym">Blatta americana</name>
    <dbReference type="NCBI Taxonomy" id="6978"/>
    <lineage>
        <taxon>Eukaryota</taxon>
        <taxon>Metazoa</taxon>
        <taxon>Ecdysozoa</taxon>
        <taxon>Arthropoda</taxon>
        <taxon>Hexapoda</taxon>
        <taxon>Insecta</taxon>
        <taxon>Pterygota</taxon>
        <taxon>Neoptera</taxon>
        <taxon>Polyneoptera</taxon>
        <taxon>Dictyoptera</taxon>
        <taxon>Blattodea</taxon>
        <taxon>Blattoidea</taxon>
        <taxon>Blattidae</taxon>
        <taxon>Blattinae</taxon>
        <taxon>Periplaneta</taxon>
    </lineage>
</organism>
<keyword evidence="6" id="KW-0028">Amino-acid biosynthesis</keyword>
<dbReference type="PANTHER" id="PTHR11808:SF15">
    <property type="entry name" value="CYSTATHIONINE GAMMA-LYASE"/>
    <property type="match status" value="1"/>
</dbReference>
<accession>A0ABQ8TML9</accession>
<gene>
    <name evidence="8" type="ORF">ANN_09023</name>
</gene>
<sequence length="796" mass="87982">MSGEATQKKALKYDTKAIKLGFKPAVTNNYSIMPPIGLTTSYEQDDPATDKGYLYIRKNNPMRETLEKAIAELEDSKYCLCFSSGTSALNGIVTLLNTGDHIVSAEVIFGGSYRYFEKITARMGISTTYVDTTDVQNVEKAIQENTKLVFLETPANPHLSVYDIAKVAEVAHKKKKDVIVAVDNTFLTSYFQKPLSLGVDIVMYSLTKYMNGHTDVCMGALCFNEDSLLPRLRYIQNNAGLIPSPFDCYLVYRGLKTLPVRMRQHMKIALKIAQFLESHPLVEKVLHPLLPSHPQYELTKRQTTGHSGMVAFYVKGGLKETSDLLKKFKVINLAASLGGVESLVMVPAVLSHASFPEEDRLRLGITDNLVRLSVGLEDVDDLIEDLDQALRSTVSNKEYVPLDTMSGIDELGYDTKAIRLGYKPGVSNSHSIAPPIGLSTTFEQDDPSTNKGHVYIRHSNPTRELLEKGIALLEEAKHCVCFASGSCAIGAITKLLNTGDHIILSEVMYGGTYLYTKEVLANLGITTTYVDATDSKNVEKAIQAKTRLVLLETPANPTLDVIDIAKVADIVHKRKNTLFAVDNTFLTSYFQKPLSLGADIVIYSLTKYMNGHSDVCMGSLCFNDDSLLPRFRFLQDDAGLGPSPFDCYLVHRGLKTLPVRMRQHMVNGLKVAQFLESHPFVEKVMHPLLPSHPQHEVAKRQTTGHSGMVAFYVRGGFRETSDVLQALKLFSLAVSLGGVESLAIAPNKMNHASAPEEEWARIGFTDNLVRLSVGIENVEDLIKDLDQALNFAASRV</sequence>
<dbReference type="InterPro" id="IPR015424">
    <property type="entry name" value="PyrdxlP-dep_Trfase"/>
</dbReference>
<protein>
    <recommendedName>
        <fullName evidence="4">cystathionine gamma-lyase</fullName>
        <ecNumber evidence="4">4.4.1.1</ecNumber>
    </recommendedName>
    <alternativeName>
        <fullName evidence="7">Gamma-cystathionase</fullName>
    </alternativeName>
</protein>
<dbReference type="SUPFAM" id="SSF53383">
    <property type="entry name" value="PLP-dependent transferases"/>
    <property type="match status" value="2"/>
</dbReference>
<dbReference type="InterPro" id="IPR015421">
    <property type="entry name" value="PyrdxlP-dep_Trfase_major"/>
</dbReference>
<comment type="cofactor">
    <cofactor evidence="1">
        <name>pyridoxal 5'-phosphate</name>
        <dbReference type="ChEBI" id="CHEBI:597326"/>
    </cofactor>
</comment>
<comment type="caution">
    <text evidence="8">The sequence shown here is derived from an EMBL/GenBank/DDBJ whole genome shotgun (WGS) entry which is preliminary data.</text>
</comment>
<evidence type="ECO:0000256" key="4">
    <source>
        <dbReference type="ARBA" id="ARBA00012085"/>
    </source>
</evidence>
<dbReference type="InterPro" id="IPR000277">
    <property type="entry name" value="Cys/Met-Metab_PyrdxlP-dep_enz"/>
</dbReference>
<keyword evidence="6" id="KW-0198">Cysteine biosynthesis</keyword>
<evidence type="ECO:0000256" key="1">
    <source>
        <dbReference type="ARBA" id="ARBA00001933"/>
    </source>
</evidence>
<dbReference type="CDD" id="cd00614">
    <property type="entry name" value="CGS_like"/>
    <property type="match status" value="2"/>
</dbReference>
<comment type="similarity">
    <text evidence="3">Belongs to the trans-sulfuration enzymes family.</text>
</comment>
<dbReference type="PROSITE" id="PS00868">
    <property type="entry name" value="CYS_MET_METAB_PP"/>
    <property type="match status" value="1"/>
</dbReference>
<keyword evidence="5" id="KW-0663">Pyridoxal phosphate</keyword>
<evidence type="ECO:0000313" key="9">
    <source>
        <dbReference type="Proteomes" id="UP001148838"/>
    </source>
</evidence>
<dbReference type="EMBL" id="JAJSOF020000005">
    <property type="protein sequence ID" value="KAJ4447035.1"/>
    <property type="molecule type" value="Genomic_DNA"/>
</dbReference>
<evidence type="ECO:0000256" key="2">
    <source>
        <dbReference type="ARBA" id="ARBA00005038"/>
    </source>
</evidence>
<keyword evidence="9" id="KW-1185">Reference proteome</keyword>
<dbReference type="InterPro" id="IPR054542">
    <property type="entry name" value="Cys_met_metab_PP"/>
</dbReference>
<dbReference type="EC" id="4.4.1.1" evidence="4"/>
<reference evidence="8 9" key="1">
    <citation type="journal article" date="2022" name="Allergy">
        <title>Genome assembly and annotation of Periplaneta americana reveal a comprehensive cockroach allergen profile.</title>
        <authorList>
            <person name="Wang L."/>
            <person name="Xiong Q."/>
            <person name="Saelim N."/>
            <person name="Wang L."/>
            <person name="Nong W."/>
            <person name="Wan A.T."/>
            <person name="Shi M."/>
            <person name="Liu X."/>
            <person name="Cao Q."/>
            <person name="Hui J.H.L."/>
            <person name="Sookrung N."/>
            <person name="Leung T.F."/>
            <person name="Tungtrongchitr A."/>
            <person name="Tsui S.K.W."/>
        </authorList>
    </citation>
    <scope>NUCLEOTIDE SEQUENCE [LARGE SCALE GENOMIC DNA]</scope>
    <source>
        <strain evidence="8">PWHHKU_190912</strain>
    </source>
</reference>
<evidence type="ECO:0000313" key="8">
    <source>
        <dbReference type="EMBL" id="KAJ4447035.1"/>
    </source>
</evidence>
<dbReference type="InterPro" id="IPR015422">
    <property type="entry name" value="PyrdxlP-dep_Trfase_small"/>
</dbReference>
<proteinExistence type="inferred from homology"/>
<evidence type="ECO:0000256" key="5">
    <source>
        <dbReference type="ARBA" id="ARBA00022898"/>
    </source>
</evidence>